<keyword evidence="2" id="KW-1185">Reference proteome</keyword>
<evidence type="ECO:0000313" key="1">
    <source>
        <dbReference type="EMBL" id="WOD19814.1"/>
    </source>
</evidence>
<name>A0ABZ0ET57_9BURK</name>
<dbReference type="RefSeq" id="WP_317021836.1">
    <property type="nucleotide sequence ID" value="NZ_CP136513.1"/>
</dbReference>
<organism evidence="1 2">
    <name type="scientific">Paraburkholderia kirstenboschensis</name>
    <dbReference type="NCBI Taxonomy" id="1245436"/>
    <lineage>
        <taxon>Bacteria</taxon>
        <taxon>Pseudomonadati</taxon>
        <taxon>Pseudomonadota</taxon>
        <taxon>Betaproteobacteria</taxon>
        <taxon>Burkholderiales</taxon>
        <taxon>Burkholderiaceae</taxon>
        <taxon>Paraburkholderia</taxon>
    </lineage>
</organism>
<dbReference type="Proteomes" id="UP001302652">
    <property type="component" value="Chromosome 1"/>
</dbReference>
<reference evidence="1 2" key="1">
    <citation type="submission" date="2023-10" db="EMBL/GenBank/DDBJ databases">
        <title>Surface-active antibiotics is a multifunctional adaptation for post-fire microbes.</title>
        <authorList>
            <person name="Liu M.D."/>
            <person name="Du Y."/>
            <person name="Koupaei S.K."/>
            <person name="Kim N.R."/>
            <person name="Zhang W."/>
            <person name="Traxler M.F."/>
        </authorList>
    </citation>
    <scope>NUCLEOTIDE SEQUENCE [LARGE SCALE GENOMIC DNA]</scope>
    <source>
        <strain evidence="1 2">F3</strain>
    </source>
</reference>
<evidence type="ECO:0000313" key="2">
    <source>
        <dbReference type="Proteomes" id="UP001302652"/>
    </source>
</evidence>
<dbReference type="EMBL" id="CP136513">
    <property type="protein sequence ID" value="WOD19814.1"/>
    <property type="molecule type" value="Genomic_DNA"/>
</dbReference>
<accession>A0ABZ0ET57</accession>
<protein>
    <submittedName>
        <fullName evidence="1">Uncharacterized protein</fullName>
    </submittedName>
</protein>
<sequence>MQLNKKKIRKRKMKTLRESFAAAAPDGRAAVTSLLLIAALQPLSAPDIRPSTKLEFQSGEPAMRRLPLLAPAHLESASVRLP</sequence>
<gene>
    <name evidence="1" type="ORF">RW095_26765</name>
</gene>
<proteinExistence type="predicted"/>